<sequence length="251" mass="27940">MKVQGFGSQLWDTALGLQALIASNIADEIGPTLAKGYDYLKKSQIKDNPLGDFESMFRHLSKGGWTFTDQDHGWQVSDCTAESLKCCLQFSLLPPEIVGEKIVPERLYEAVNVILYLQSENGGVPIWERAGASSILEWLNPVEFLEDVVVEYPYVECTASAIQALVLFKKLYPDHRKKEIENFIIKATKYIEDEQTADGSWYGNWGICFLYGTTFSLGGLAAAGKTYGNCLAIRKAVKFLLNTQNDDGGWG</sequence>
<evidence type="ECO:0000256" key="1">
    <source>
        <dbReference type="ARBA" id="ARBA00009755"/>
    </source>
</evidence>
<protein>
    <recommendedName>
        <fullName evidence="4">Squalene cyclase C-terminal domain-containing protein</fullName>
    </recommendedName>
</protein>
<keyword evidence="3" id="KW-0413">Isomerase</keyword>
<dbReference type="GO" id="GO:0016104">
    <property type="term" value="P:triterpenoid biosynthetic process"/>
    <property type="evidence" value="ECO:0007669"/>
    <property type="project" value="InterPro"/>
</dbReference>
<dbReference type="EMBL" id="JANJYJ010000004">
    <property type="protein sequence ID" value="KAK3219016.1"/>
    <property type="molecule type" value="Genomic_DNA"/>
</dbReference>
<dbReference type="PANTHER" id="PTHR11764:SF58">
    <property type="entry name" value="BETA-AMYRIN SYNTHASE-RELATED"/>
    <property type="match status" value="1"/>
</dbReference>
<dbReference type="Gene3D" id="1.50.10.20">
    <property type="match status" value="1"/>
</dbReference>
<dbReference type="GO" id="GO:0005811">
    <property type="term" value="C:lipid droplet"/>
    <property type="evidence" value="ECO:0007669"/>
    <property type="project" value="InterPro"/>
</dbReference>
<dbReference type="AlphaFoldDB" id="A0AAE0AJB2"/>
<dbReference type="GO" id="GO:0042300">
    <property type="term" value="F:beta-amyrin synthase activity"/>
    <property type="evidence" value="ECO:0007669"/>
    <property type="project" value="TreeGrafter"/>
</dbReference>
<dbReference type="PANTHER" id="PTHR11764">
    <property type="entry name" value="TERPENE CYCLASE/MUTASE FAMILY MEMBER"/>
    <property type="match status" value="1"/>
</dbReference>
<gene>
    <name evidence="5" type="ORF">Dsin_012986</name>
</gene>
<comment type="similarity">
    <text evidence="1">Belongs to the terpene cyclase/mutase family.</text>
</comment>
<reference evidence="5" key="1">
    <citation type="journal article" date="2023" name="Plant J.">
        <title>Genome sequences and population genomics provide insights into the demographic history, inbreeding, and mutation load of two 'living fossil' tree species of Dipteronia.</title>
        <authorList>
            <person name="Feng Y."/>
            <person name="Comes H.P."/>
            <person name="Chen J."/>
            <person name="Zhu S."/>
            <person name="Lu R."/>
            <person name="Zhang X."/>
            <person name="Li P."/>
            <person name="Qiu J."/>
            <person name="Olsen K.M."/>
            <person name="Qiu Y."/>
        </authorList>
    </citation>
    <scope>NUCLEOTIDE SEQUENCE</scope>
    <source>
        <strain evidence="5">NBL</strain>
    </source>
</reference>
<dbReference type="InterPro" id="IPR032696">
    <property type="entry name" value="SQ_cyclase_C"/>
</dbReference>
<dbReference type="FunFam" id="1.50.10.20:FF:000011">
    <property type="entry name" value="Terpene cyclase/mutase family member"/>
    <property type="match status" value="1"/>
</dbReference>
<feature type="domain" description="Squalene cyclase C-terminal" evidence="4">
    <location>
        <begin position="8"/>
        <end position="251"/>
    </location>
</feature>
<dbReference type="PROSITE" id="PS01074">
    <property type="entry name" value="TERPENE_SYNTHASES"/>
    <property type="match status" value="1"/>
</dbReference>
<evidence type="ECO:0000256" key="3">
    <source>
        <dbReference type="ARBA" id="ARBA00023235"/>
    </source>
</evidence>
<proteinExistence type="inferred from homology"/>
<dbReference type="InterPro" id="IPR008930">
    <property type="entry name" value="Terpenoid_cyclase/PrenylTrfase"/>
</dbReference>
<evidence type="ECO:0000256" key="2">
    <source>
        <dbReference type="ARBA" id="ARBA00022737"/>
    </source>
</evidence>
<dbReference type="InterPro" id="IPR018333">
    <property type="entry name" value="Squalene_cyclase"/>
</dbReference>
<evidence type="ECO:0000259" key="4">
    <source>
        <dbReference type="Pfam" id="PF13243"/>
    </source>
</evidence>
<dbReference type="Proteomes" id="UP001281410">
    <property type="component" value="Unassembled WGS sequence"/>
</dbReference>
<evidence type="ECO:0000313" key="5">
    <source>
        <dbReference type="EMBL" id="KAK3219016.1"/>
    </source>
</evidence>
<organism evidence="5 6">
    <name type="scientific">Dipteronia sinensis</name>
    <dbReference type="NCBI Taxonomy" id="43782"/>
    <lineage>
        <taxon>Eukaryota</taxon>
        <taxon>Viridiplantae</taxon>
        <taxon>Streptophyta</taxon>
        <taxon>Embryophyta</taxon>
        <taxon>Tracheophyta</taxon>
        <taxon>Spermatophyta</taxon>
        <taxon>Magnoliopsida</taxon>
        <taxon>eudicotyledons</taxon>
        <taxon>Gunneridae</taxon>
        <taxon>Pentapetalae</taxon>
        <taxon>rosids</taxon>
        <taxon>malvids</taxon>
        <taxon>Sapindales</taxon>
        <taxon>Sapindaceae</taxon>
        <taxon>Hippocastanoideae</taxon>
        <taxon>Acereae</taxon>
        <taxon>Dipteronia</taxon>
    </lineage>
</organism>
<keyword evidence="6" id="KW-1185">Reference proteome</keyword>
<dbReference type="SUPFAM" id="SSF48239">
    <property type="entry name" value="Terpenoid cyclases/Protein prenyltransferases"/>
    <property type="match status" value="1"/>
</dbReference>
<dbReference type="InterPro" id="IPR002365">
    <property type="entry name" value="Terpene_synthase_CS"/>
</dbReference>
<dbReference type="Pfam" id="PF13243">
    <property type="entry name" value="SQHop_cyclase_C"/>
    <property type="match status" value="1"/>
</dbReference>
<name>A0AAE0AJB2_9ROSI</name>
<accession>A0AAE0AJB2</accession>
<comment type="caution">
    <text evidence="5">The sequence shown here is derived from an EMBL/GenBank/DDBJ whole genome shotgun (WGS) entry which is preliminary data.</text>
</comment>
<evidence type="ECO:0000313" key="6">
    <source>
        <dbReference type="Proteomes" id="UP001281410"/>
    </source>
</evidence>
<keyword evidence="2" id="KW-0677">Repeat</keyword>